<feature type="compositionally biased region" description="Polar residues" evidence="1">
    <location>
        <begin position="133"/>
        <end position="172"/>
    </location>
</feature>
<gene>
    <name evidence="2" type="primary">R3hcc1l</name>
    <name evidence="2" type="ORF">AVEN_30034_1</name>
</gene>
<proteinExistence type="predicted"/>
<evidence type="ECO:0000313" key="2">
    <source>
        <dbReference type="EMBL" id="GBM73142.1"/>
    </source>
</evidence>
<feature type="region of interest" description="Disordered" evidence="1">
    <location>
        <begin position="360"/>
        <end position="385"/>
    </location>
</feature>
<dbReference type="PANTHER" id="PTHR21678:SF0">
    <property type="entry name" value="C3H1-TYPE DOMAIN-CONTAINING PROTEIN"/>
    <property type="match status" value="1"/>
</dbReference>
<protein>
    <submittedName>
        <fullName evidence="2">Coiled-coil domain-containing protein R3HCC1L</fullName>
    </submittedName>
</protein>
<feature type="compositionally biased region" description="Basic and acidic residues" evidence="1">
    <location>
        <begin position="80"/>
        <end position="118"/>
    </location>
</feature>
<dbReference type="Gene3D" id="3.30.70.330">
    <property type="match status" value="1"/>
</dbReference>
<dbReference type="InterPro" id="IPR039884">
    <property type="entry name" value="R3HC1/R3HCL"/>
</dbReference>
<reference evidence="2 3" key="1">
    <citation type="journal article" date="2019" name="Sci. Rep.">
        <title>Orb-weaving spider Araneus ventricosus genome elucidates the spidroin gene catalogue.</title>
        <authorList>
            <person name="Kono N."/>
            <person name="Nakamura H."/>
            <person name="Ohtoshi R."/>
            <person name="Moran D.A.P."/>
            <person name="Shinohara A."/>
            <person name="Yoshida Y."/>
            <person name="Fujiwara M."/>
            <person name="Mori M."/>
            <person name="Tomita M."/>
            <person name="Arakawa K."/>
        </authorList>
    </citation>
    <scope>NUCLEOTIDE SEQUENCE [LARGE SCALE GENOMIC DNA]</scope>
</reference>
<dbReference type="EMBL" id="BGPR01002422">
    <property type="protein sequence ID" value="GBM73142.1"/>
    <property type="molecule type" value="Genomic_DNA"/>
</dbReference>
<evidence type="ECO:0000256" key="1">
    <source>
        <dbReference type="SAM" id="MobiDB-lite"/>
    </source>
</evidence>
<dbReference type="PANTHER" id="PTHR21678">
    <property type="entry name" value="GROWTH INHIBITION AND DIFFERENTIATION RELATED PROTEIN 88"/>
    <property type="match status" value="1"/>
</dbReference>
<dbReference type="InterPro" id="IPR012677">
    <property type="entry name" value="Nucleotide-bd_a/b_plait_sf"/>
</dbReference>
<accession>A0A4Y2I6T6</accession>
<feature type="region of interest" description="Disordered" evidence="1">
    <location>
        <begin position="69"/>
        <end position="180"/>
    </location>
</feature>
<keyword evidence="3" id="KW-1185">Reference proteome</keyword>
<dbReference type="AlphaFoldDB" id="A0A4Y2I6T6"/>
<evidence type="ECO:0000313" key="3">
    <source>
        <dbReference type="Proteomes" id="UP000499080"/>
    </source>
</evidence>
<dbReference type="Proteomes" id="UP000499080">
    <property type="component" value="Unassembled WGS sequence"/>
</dbReference>
<dbReference type="OrthoDB" id="5418203at2759"/>
<sequence>MDTGRMRHLEDMKCNFVTRQVGSPKAVKPSLNRCCLPYRCVHDKLEHLFFVEKPVACICSARLKSLKIHPPVRGSSPASKKRESMKDLKSERGRSSAMENKHTDGSQKALKERQKRPDMQLYVPRALRGVENKTVSLKNAENLNQQGGKKTSQKPTGAASLGNSDNLPSVSSEQKHKKNSININLKPKSIKNEFDNAVKLSTDETVVECTTTYIAASNNVVADETLTNSASYPPTEMDDMQNFQSSSSSYVQTVMPCCSDCTENVEMVDNTNAAVSENVTENINESVIVESIPGSTVDFKKEELVCTVESSPCKAVDAKTNCTVLENVLCSALDTKSKVSSTTTSESCYASDMDSLNISDKSEETGVSLKTAESRNTLPKEKDDSWESMFDDDGECLDSDLVKELSSVTGKIQARAAKNDYADYEPVSESVPQEYEHIVELYGFPREFVTQDLVSAFSVFQQSSFSIKWVDDCHALAIFTSPTLANQALLMKHPFMKVRPLSEGTKESKAKARWCAHHSEPQKPRPATSAVLARRLVSGALGLKVQATKEQRDHERTVLKEAKEKRRLKAKQKEAIWDGSVI</sequence>
<organism evidence="2 3">
    <name type="scientific">Araneus ventricosus</name>
    <name type="common">Orbweaver spider</name>
    <name type="synonym">Epeira ventricosa</name>
    <dbReference type="NCBI Taxonomy" id="182803"/>
    <lineage>
        <taxon>Eukaryota</taxon>
        <taxon>Metazoa</taxon>
        <taxon>Ecdysozoa</taxon>
        <taxon>Arthropoda</taxon>
        <taxon>Chelicerata</taxon>
        <taxon>Arachnida</taxon>
        <taxon>Araneae</taxon>
        <taxon>Araneomorphae</taxon>
        <taxon>Entelegynae</taxon>
        <taxon>Araneoidea</taxon>
        <taxon>Araneidae</taxon>
        <taxon>Araneus</taxon>
    </lineage>
</organism>
<name>A0A4Y2I6T6_ARAVE</name>
<comment type="caution">
    <text evidence="2">The sequence shown here is derived from an EMBL/GenBank/DDBJ whole genome shotgun (WGS) entry which is preliminary data.</text>
</comment>